<dbReference type="GO" id="GO:0016036">
    <property type="term" value="P:cellular response to phosphate starvation"/>
    <property type="evidence" value="ECO:0007669"/>
    <property type="project" value="InterPro"/>
</dbReference>
<dbReference type="AlphaFoldDB" id="A0A090ITV1"/>
<organism evidence="9 10">
    <name type="scientific">Caldibacillus thermoamylovorans</name>
    <dbReference type="NCBI Taxonomy" id="35841"/>
    <lineage>
        <taxon>Bacteria</taxon>
        <taxon>Bacillati</taxon>
        <taxon>Bacillota</taxon>
        <taxon>Bacilli</taxon>
        <taxon>Bacillales</taxon>
        <taxon>Bacillaceae</taxon>
        <taxon>Caldibacillus</taxon>
    </lineage>
</organism>
<comment type="similarity">
    <text evidence="2">Belongs to the PsiE family.</text>
</comment>
<dbReference type="PIRSF" id="PIRSF029598">
    <property type="entry name" value="PsiE"/>
    <property type="match status" value="1"/>
</dbReference>
<accession>A0A090ITV1</accession>
<evidence type="ECO:0000256" key="4">
    <source>
        <dbReference type="ARBA" id="ARBA00022475"/>
    </source>
</evidence>
<evidence type="ECO:0000256" key="8">
    <source>
        <dbReference type="SAM" id="Phobius"/>
    </source>
</evidence>
<evidence type="ECO:0000313" key="10">
    <source>
        <dbReference type="Proteomes" id="UP000040576"/>
    </source>
</evidence>
<dbReference type="Proteomes" id="UP000040576">
    <property type="component" value="Unassembled WGS sequence"/>
</dbReference>
<keyword evidence="5 8" id="KW-0812">Transmembrane</keyword>
<evidence type="ECO:0000256" key="2">
    <source>
        <dbReference type="ARBA" id="ARBA00005632"/>
    </source>
</evidence>
<sequence>MQQLDKKFTSIGHYITKIFQHVMNFSLITLGIILLFLLIRELVDFFRLIFQSDDDYKIFLESILIFFLYFEFIAMIVKYFKEDYHFPLRYFIYIGITAMIRQIIVSHDEPVATLLNSLVILILIICNFIINLTPRERPESKWYFKIKE</sequence>
<evidence type="ECO:0000256" key="6">
    <source>
        <dbReference type="ARBA" id="ARBA00022989"/>
    </source>
</evidence>
<dbReference type="PANTHER" id="PTHR37819">
    <property type="entry name" value="PROTEIN PSIE"/>
    <property type="match status" value="1"/>
</dbReference>
<name>A0A090ITV1_9BACI</name>
<feature type="transmembrane region" description="Helical" evidence="8">
    <location>
        <begin position="21"/>
        <end position="39"/>
    </location>
</feature>
<dbReference type="InterPro" id="IPR020948">
    <property type="entry name" value="P_starv_induced_PsiE-like"/>
</dbReference>
<dbReference type="EMBL" id="CCRF01000042">
    <property type="protein sequence ID" value="CEE01122.1"/>
    <property type="molecule type" value="Genomic_DNA"/>
</dbReference>
<feature type="transmembrane region" description="Helical" evidence="8">
    <location>
        <begin position="87"/>
        <end position="105"/>
    </location>
</feature>
<keyword evidence="10" id="KW-1185">Reference proteome</keyword>
<dbReference type="InterPro" id="IPR009315">
    <property type="entry name" value="P_starv_induced_PsiE"/>
</dbReference>
<evidence type="ECO:0000313" key="9">
    <source>
        <dbReference type="EMBL" id="CEE01122.1"/>
    </source>
</evidence>
<gene>
    <name evidence="9" type="ORF">BT1A1_1290</name>
</gene>
<protein>
    <recommendedName>
        <fullName evidence="3">Protein PsiE</fullName>
    </recommendedName>
</protein>
<keyword evidence="7 8" id="KW-0472">Membrane</keyword>
<evidence type="ECO:0000256" key="7">
    <source>
        <dbReference type="ARBA" id="ARBA00023136"/>
    </source>
</evidence>
<keyword evidence="6 8" id="KW-1133">Transmembrane helix</keyword>
<dbReference type="NCBIfam" id="NF002765">
    <property type="entry name" value="PRK02833.1-3"/>
    <property type="match status" value="1"/>
</dbReference>
<evidence type="ECO:0000256" key="3">
    <source>
        <dbReference type="ARBA" id="ARBA00021903"/>
    </source>
</evidence>
<feature type="transmembrane region" description="Helical" evidence="8">
    <location>
        <begin position="111"/>
        <end position="132"/>
    </location>
</feature>
<proteinExistence type="inferred from homology"/>
<comment type="subcellular location">
    <subcellularLocation>
        <location evidence="1">Cell inner membrane</location>
        <topology evidence="1">Multi-pass membrane protein</topology>
    </subcellularLocation>
</comment>
<evidence type="ECO:0000256" key="1">
    <source>
        <dbReference type="ARBA" id="ARBA00004429"/>
    </source>
</evidence>
<keyword evidence="4" id="KW-1003">Cell membrane</keyword>
<feature type="transmembrane region" description="Helical" evidence="8">
    <location>
        <begin position="59"/>
        <end position="80"/>
    </location>
</feature>
<dbReference type="Pfam" id="PF06146">
    <property type="entry name" value="PsiE"/>
    <property type="match status" value="1"/>
</dbReference>
<reference evidence="9 10" key="1">
    <citation type="submission" date="2014-07" db="EMBL/GenBank/DDBJ databases">
        <authorList>
            <person name="Wibberg Daniel"/>
        </authorList>
    </citation>
    <scope>NUCLEOTIDE SEQUENCE [LARGE SCALE GENOMIC DNA]</scope>
</reference>
<evidence type="ECO:0000256" key="5">
    <source>
        <dbReference type="ARBA" id="ARBA00022692"/>
    </source>
</evidence>
<dbReference type="GO" id="GO:0005886">
    <property type="term" value="C:plasma membrane"/>
    <property type="evidence" value="ECO:0007669"/>
    <property type="project" value="UniProtKB-SubCell"/>
</dbReference>
<dbReference type="PANTHER" id="PTHR37819:SF1">
    <property type="entry name" value="PROTEIN PSIE"/>
    <property type="match status" value="1"/>
</dbReference>
<dbReference type="RefSeq" id="WP_156103195.1">
    <property type="nucleotide sequence ID" value="NZ_CCRF01000042.1"/>
</dbReference>